<dbReference type="AlphaFoldDB" id="A0A9E6PGE2"/>
<dbReference type="EMBL" id="CP077093">
    <property type="protein sequence ID" value="QXI26209.1"/>
    <property type="molecule type" value="Genomic_DNA"/>
</dbReference>
<dbReference type="Proteomes" id="UP000634530">
    <property type="component" value="Chromosome"/>
</dbReference>
<evidence type="ECO:0000313" key="1">
    <source>
        <dbReference type="EMBL" id="QXI26209.1"/>
    </source>
</evidence>
<gene>
    <name evidence="1" type="ORF">HU752_019860</name>
</gene>
<name>A0A9E6PGE2_9PSED</name>
<organism evidence="1 2">
    <name type="scientific">Pseudomonas vanderleydeniana</name>
    <dbReference type="NCBI Taxonomy" id="2745495"/>
    <lineage>
        <taxon>Bacteria</taxon>
        <taxon>Pseudomonadati</taxon>
        <taxon>Pseudomonadota</taxon>
        <taxon>Gammaproteobacteria</taxon>
        <taxon>Pseudomonadales</taxon>
        <taxon>Pseudomonadaceae</taxon>
        <taxon>Pseudomonas</taxon>
    </lineage>
</organism>
<evidence type="ECO:0000313" key="2">
    <source>
        <dbReference type="Proteomes" id="UP000634530"/>
    </source>
</evidence>
<accession>A0A9E6PGE2</accession>
<proteinExistence type="predicted"/>
<sequence>MLVSAASPKMRFKGEERTGYQRMDQLAVDECKAEHLKAPPLQQLVEGFYCDKCGVGFVSNDLLQDDCGSP</sequence>
<reference evidence="1 2" key="2">
    <citation type="journal article" date="2021" name="Microorganisms">
        <title>The Ever-Expanding Pseudomonas Genus: Description of 43 New Species and Partition of the Pseudomonas putida Group.</title>
        <authorList>
            <person name="Girard L."/>
            <person name="Lood C."/>
            <person name="Hofte M."/>
            <person name="Vandamme P."/>
            <person name="Rokni-Zadeh H."/>
            <person name="van Noort V."/>
            <person name="Lavigne R."/>
            <person name="De Mot R."/>
        </authorList>
    </citation>
    <scope>NUCLEOTIDE SEQUENCE [LARGE SCALE GENOMIC DNA]</scope>
    <source>
        <strain evidence="1 2">RW8P3</strain>
    </source>
</reference>
<protein>
    <submittedName>
        <fullName evidence="1">Uncharacterized protein</fullName>
    </submittedName>
</protein>
<reference evidence="1 2" key="1">
    <citation type="journal article" date="2020" name="Microorganisms">
        <title>Reliable Identification of Environmental Pseudomonas Isolates Using the rpoD Gene.</title>
        <authorList>
            <consortium name="The Broad Institute Genome Sequencing Platform"/>
            <person name="Girard L."/>
            <person name="Lood C."/>
            <person name="Rokni-Zadeh H."/>
            <person name="van Noort V."/>
            <person name="Lavigne R."/>
            <person name="De Mot R."/>
        </authorList>
    </citation>
    <scope>NUCLEOTIDE SEQUENCE [LARGE SCALE GENOMIC DNA]</scope>
    <source>
        <strain evidence="1 2">RW8P3</strain>
    </source>
</reference>
<dbReference type="RefSeq" id="WP_186678977.1">
    <property type="nucleotide sequence ID" value="NZ_CP077093.1"/>
</dbReference>
<dbReference type="KEGG" id="pvw:HU752_019860"/>
<keyword evidence="2" id="KW-1185">Reference proteome</keyword>